<keyword evidence="5 7" id="KW-0808">Transferase</keyword>
<reference evidence="8 9" key="1">
    <citation type="submission" date="2020-02" db="EMBL/GenBank/DDBJ databases">
        <title>Balneolaceae bacterium YR4-1, complete genome.</title>
        <authorList>
            <person name="Li Y."/>
            <person name="Wu S."/>
        </authorList>
    </citation>
    <scope>NUCLEOTIDE SEQUENCE [LARGE SCALE GENOMIC DNA]</scope>
    <source>
        <strain evidence="8 9">YR4-1</strain>
    </source>
</reference>
<evidence type="ECO:0000256" key="5">
    <source>
        <dbReference type="ARBA" id="ARBA00022679"/>
    </source>
</evidence>
<comment type="catalytic activity">
    <reaction evidence="7">
        <text>[protein]-L-isoaspartate + S-adenosyl-L-methionine = [protein]-L-isoaspartate alpha-methyl ester + S-adenosyl-L-homocysteine</text>
        <dbReference type="Rhea" id="RHEA:12705"/>
        <dbReference type="Rhea" id="RHEA-COMP:12143"/>
        <dbReference type="Rhea" id="RHEA-COMP:12144"/>
        <dbReference type="ChEBI" id="CHEBI:57856"/>
        <dbReference type="ChEBI" id="CHEBI:59789"/>
        <dbReference type="ChEBI" id="CHEBI:90596"/>
        <dbReference type="ChEBI" id="CHEBI:90598"/>
        <dbReference type="EC" id="2.1.1.77"/>
    </reaction>
</comment>
<dbReference type="HAMAP" id="MF_00090">
    <property type="entry name" value="PIMT"/>
    <property type="match status" value="1"/>
</dbReference>
<evidence type="ECO:0000313" key="8">
    <source>
        <dbReference type="EMBL" id="NGP75860.1"/>
    </source>
</evidence>
<evidence type="ECO:0000313" key="9">
    <source>
        <dbReference type="Proteomes" id="UP000473278"/>
    </source>
</evidence>
<dbReference type="EC" id="2.1.1.77" evidence="7"/>
<dbReference type="NCBIfam" id="TIGR00080">
    <property type="entry name" value="pimt"/>
    <property type="match status" value="1"/>
</dbReference>
<comment type="function">
    <text evidence="7">Catalyzes the methyl esterification of L-isoaspartyl residues in peptides and proteins that result from spontaneous decomposition of normal L-aspartyl and L-asparaginyl residues. It plays a role in the repair and/or degradation of damaged proteins.</text>
</comment>
<feature type="active site" evidence="7">
    <location>
        <position position="73"/>
    </location>
</feature>
<dbReference type="AlphaFoldDB" id="A0A6M1SSM0"/>
<evidence type="ECO:0000256" key="3">
    <source>
        <dbReference type="ARBA" id="ARBA00022490"/>
    </source>
</evidence>
<evidence type="ECO:0000256" key="4">
    <source>
        <dbReference type="ARBA" id="ARBA00022603"/>
    </source>
</evidence>
<proteinExistence type="inferred from homology"/>
<accession>A0A6M1SSM0</accession>
<gene>
    <name evidence="7" type="primary">pcm</name>
    <name evidence="8" type="ORF">G3570_04395</name>
</gene>
<dbReference type="PANTHER" id="PTHR11579">
    <property type="entry name" value="PROTEIN-L-ISOASPARTATE O-METHYLTRANSFERASE"/>
    <property type="match status" value="1"/>
</dbReference>
<dbReference type="GO" id="GO:0032259">
    <property type="term" value="P:methylation"/>
    <property type="evidence" value="ECO:0007669"/>
    <property type="project" value="UniProtKB-KW"/>
</dbReference>
<dbReference type="GO" id="GO:0030091">
    <property type="term" value="P:protein repair"/>
    <property type="evidence" value="ECO:0007669"/>
    <property type="project" value="UniProtKB-UniRule"/>
</dbReference>
<dbReference type="FunFam" id="3.40.50.150:FF:000010">
    <property type="entry name" value="Protein-L-isoaspartate O-methyltransferase"/>
    <property type="match status" value="1"/>
</dbReference>
<comment type="caution">
    <text evidence="8">The sequence shown here is derived from an EMBL/GenBank/DDBJ whole genome shotgun (WGS) entry which is preliminary data.</text>
</comment>
<dbReference type="NCBIfam" id="NF001453">
    <property type="entry name" value="PRK00312.1"/>
    <property type="match status" value="1"/>
</dbReference>
<dbReference type="PROSITE" id="PS01279">
    <property type="entry name" value="PCMT"/>
    <property type="match status" value="1"/>
</dbReference>
<dbReference type="GO" id="GO:0004719">
    <property type="term" value="F:protein-L-isoaspartate (D-aspartate) O-methyltransferase activity"/>
    <property type="evidence" value="ECO:0007669"/>
    <property type="project" value="UniProtKB-UniRule"/>
</dbReference>
<protein>
    <recommendedName>
        <fullName evidence="7">Protein-L-isoaspartate O-methyltransferase</fullName>
        <ecNumber evidence="7">2.1.1.77</ecNumber>
    </recommendedName>
    <alternativeName>
        <fullName evidence="7">L-isoaspartyl protein carboxyl methyltransferase</fullName>
    </alternativeName>
    <alternativeName>
        <fullName evidence="7">Protein L-isoaspartyl methyltransferase</fullName>
    </alternativeName>
    <alternativeName>
        <fullName evidence="7">Protein-beta-aspartate methyltransferase</fullName>
        <shortName evidence="7">PIMT</shortName>
    </alternativeName>
</protein>
<dbReference type="Pfam" id="PF01135">
    <property type="entry name" value="PCMT"/>
    <property type="match status" value="1"/>
</dbReference>
<evidence type="ECO:0000256" key="6">
    <source>
        <dbReference type="ARBA" id="ARBA00022691"/>
    </source>
</evidence>
<sequence>MQDTIEWEKPRFSERREERYQMVKRAIKGRGVTDKATLEAMRQVPRHLFVPEDRRSNAYENRPLPIGYQQTISQPYIVGYMTQLLELDEGEKVLEIGTGSGYQAAILSELTPYVFTIEIVEELGKQARERFESLGYHTIETKIGDGYKGWPEHAPFDAIILTAAADDIPEPLIEQLKPGGVMVLPVGDSGLTQRLLRVRKTEDGKIETERKLPVRFVPMTGIDQKN</sequence>
<dbReference type="SUPFAM" id="SSF53335">
    <property type="entry name" value="S-adenosyl-L-methionine-dependent methyltransferases"/>
    <property type="match status" value="1"/>
</dbReference>
<dbReference type="InterPro" id="IPR000682">
    <property type="entry name" value="PCMT"/>
</dbReference>
<dbReference type="GO" id="GO:0005737">
    <property type="term" value="C:cytoplasm"/>
    <property type="evidence" value="ECO:0007669"/>
    <property type="project" value="UniProtKB-SubCell"/>
</dbReference>
<keyword evidence="9" id="KW-1185">Reference proteome</keyword>
<organism evidence="8 9">
    <name type="scientific">Halalkalibaculum roseum</name>
    <dbReference type="NCBI Taxonomy" id="2709311"/>
    <lineage>
        <taxon>Bacteria</taxon>
        <taxon>Pseudomonadati</taxon>
        <taxon>Balneolota</taxon>
        <taxon>Balneolia</taxon>
        <taxon>Balneolales</taxon>
        <taxon>Balneolaceae</taxon>
        <taxon>Halalkalibaculum</taxon>
    </lineage>
</organism>
<evidence type="ECO:0000256" key="7">
    <source>
        <dbReference type="HAMAP-Rule" id="MF_00090"/>
    </source>
</evidence>
<dbReference type="CDD" id="cd02440">
    <property type="entry name" value="AdoMet_MTases"/>
    <property type="match status" value="1"/>
</dbReference>
<comment type="subcellular location">
    <subcellularLocation>
        <location evidence="1 7">Cytoplasm</location>
    </subcellularLocation>
</comment>
<comment type="similarity">
    <text evidence="2 7">Belongs to the methyltransferase superfamily. L-isoaspartyl/D-aspartyl protein methyltransferase family.</text>
</comment>
<keyword evidence="6 7" id="KW-0949">S-adenosyl-L-methionine</keyword>
<dbReference type="Gene3D" id="3.40.50.150">
    <property type="entry name" value="Vaccinia Virus protein VP39"/>
    <property type="match status" value="1"/>
</dbReference>
<dbReference type="PANTHER" id="PTHR11579:SF0">
    <property type="entry name" value="PROTEIN-L-ISOASPARTATE(D-ASPARTATE) O-METHYLTRANSFERASE"/>
    <property type="match status" value="1"/>
</dbReference>
<name>A0A6M1SSM0_9BACT</name>
<dbReference type="EMBL" id="JAALLT010000002">
    <property type="protein sequence ID" value="NGP75860.1"/>
    <property type="molecule type" value="Genomic_DNA"/>
</dbReference>
<keyword evidence="4 7" id="KW-0489">Methyltransferase</keyword>
<evidence type="ECO:0000256" key="1">
    <source>
        <dbReference type="ARBA" id="ARBA00004496"/>
    </source>
</evidence>
<dbReference type="InterPro" id="IPR029063">
    <property type="entry name" value="SAM-dependent_MTases_sf"/>
</dbReference>
<keyword evidence="3 7" id="KW-0963">Cytoplasm</keyword>
<dbReference type="Proteomes" id="UP000473278">
    <property type="component" value="Unassembled WGS sequence"/>
</dbReference>
<evidence type="ECO:0000256" key="2">
    <source>
        <dbReference type="ARBA" id="ARBA00005369"/>
    </source>
</evidence>